<proteinExistence type="predicted"/>
<reference evidence="1" key="1">
    <citation type="submission" date="2022-03" db="EMBL/GenBank/DDBJ databases">
        <authorList>
            <person name="Tunstrom K."/>
        </authorList>
    </citation>
    <scope>NUCLEOTIDE SEQUENCE</scope>
</reference>
<name>A0AAU9U7R9_EUPED</name>
<organism evidence="1 2">
    <name type="scientific">Euphydryas editha</name>
    <name type="common">Edith's checkerspot</name>
    <dbReference type="NCBI Taxonomy" id="104508"/>
    <lineage>
        <taxon>Eukaryota</taxon>
        <taxon>Metazoa</taxon>
        <taxon>Ecdysozoa</taxon>
        <taxon>Arthropoda</taxon>
        <taxon>Hexapoda</taxon>
        <taxon>Insecta</taxon>
        <taxon>Pterygota</taxon>
        <taxon>Neoptera</taxon>
        <taxon>Endopterygota</taxon>
        <taxon>Lepidoptera</taxon>
        <taxon>Glossata</taxon>
        <taxon>Ditrysia</taxon>
        <taxon>Papilionoidea</taxon>
        <taxon>Nymphalidae</taxon>
        <taxon>Nymphalinae</taxon>
        <taxon>Euphydryas</taxon>
    </lineage>
</organism>
<dbReference type="EMBL" id="CAKOGL010000014">
    <property type="protein sequence ID" value="CAH2094889.1"/>
    <property type="molecule type" value="Genomic_DNA"/>
</dbReference>
<dbReference type="Proteomes" id="UP001153954">
    <property type="component" value="Unassembled WGS sequence"/>
</dbReference>
<accession>A0AAU9U7R9</accession>
<evidence type="ECO:0000313" key="2">
    <source>
        <dbReference type="Proteomes" id="UP001153954"/>
    </source>
</evidence>
<dbReference type="AlphaFoldDB" id="A0AAU9U7R9"/>
<gene>
    <name evidence="1" type="ORF">EEDITHA_LOCUS10407</name>
</gene>
<protein>
    <submittedName>
        <fullName evidence="1">Uncharacterized protein</fullName>
    </submittedName>
</protein>
<comment type="caution">
    <text evidence="1">The sequence shown here is derived from an EMBL/GenBank/DDBJ whole genome shotgun (WGS) entry which is preliminary data.</text>
</comment>
<keyword evidence="2" id="KW-1185">Reference proteome</keyword>
<evidence type="ECO:0000313" key="1">
    <source>
        <dbReference type="EMBL" id="CAH2094889.1"/>
    </source>
</evidence>
<sequence>MMIKQTTEHRQNLTVYFSRLSSVRVITAPGGSTSSGEGREALRLRGVLVPGAQPLRHAYLRVLCPPALASGLQQPPGLLLPPARRLPAAVLGVPPAPGPGLVEVPTALPRDNVQRGNVLRLDNFFIF</sequence>